<dbReference type="AlphaFoldDB" id="A0A843V0U8"/>
<dbReference type="EMBL" id="NMUH01001045">
    <property type="protein sequence ID" value="MQL88317.1"/>
    <property type="molecule type" value="Genomic_DNA"/>
</dbReference>
<gene>
    <name evidence="2" type="ORF">Taro_020866</name>
</gene>
<feature type="region of interest" description="Disordered" evidence="1">
    <location>
        <begin position="73"/>
        <end position="113"/>
    </location>
</feature>
<comment type="caution">
    <text evidence="2">The sequence shown here is derived from an EMBL/GenBank/DDBJ whole genome shotgun (WGS) entry which is preliminary data.</text>
</comment>
<evidence type="ECO:0000313" key="2">
    <source>
        <dbReference type="EMBL" id="MQL88317.1"/>
    </source>
</evidence>
<sequence length="129" mass="13970">MYVSLAGSRLRQISLFPLSQILPLLCLMERLRLLLVVNLVLILAQKCSAALSYTQKPQRMQLGSGGNGYSCHQGTYRTGSGSQPYPERNNDRVGEVSCAGGRQKREVRGDGAAMKALQHHGGSAEGLLL</sequence>
<evidence type="ECO:0000313" key="3">
    <source>
        <dbReference type="Proteomes" id="UP000652761"/>
    </source>
</evidence>
<feature type="compositionally biased region" description="Polar residues" evidence="1">
    <location>
        <begin position="73"/>
        <end position="83"/>
    </location>
</feature>
<name>A0A843V0U8_COLES</name>
<evidence type="ECO:0000256" key="1">
    <source>
        <dbReference type="SAM" id="MobiDB-lite"/>
    </source>
</evidence>
<protein>
    <submittedName>
        <fullName evidence="2">Uncharacterized protein</fullName>
    </submittedName>
</protein>
<keyword evidence="3" id="KW-1185">Reference proteome</keyword>
<accession>A0A843V0U8</accession>
<organism evidence="2 3">
    <name type="scientific">Colocasia esculenta</name>
    <name type="common">Wild taro</name>
    <name type="synonym">Arum esculentum</name>
    <dbReference type="NCBI Taxonomy" id="4460"/>
    <lineage>
        <taxon>Eukaryota</taxon>
        <taxon>Viridiplantae</taxon>
        <taxon>Streptophyta</taxon>
        <taxon>Embryophyta</taxon>
        <taxon>Tracheophyta</taxon>
        <taxon>Spermatophyta</taxon>
        <taxon>Magnoliopsida</taxon>
        <taxon>Liliopsida</taxon>
        <taxon>Araceae</taxon>
        <taxon>Aroideae</taxon>
        <taxon>Colocasieae</taxon>
        <taxon>Colocasia</taxon>
    </lineage>
</organism>
<reference evidence="2" key="1">
    <citation type="submission" date="2017-07" db="EMBL/GenBank/DDBJ databases">
        <title>Taro Niue Genome Assembly and Annotation.</title>
        <authorList>
            <person name="Atibalentja N."/>
            <person name="Keating K."/>
            <person name="Fields C.J."/>
        </authorList>
    </citation>
    <scope>NUCLEOTIDE SEQUENCE</scope>
    <source>
        <strain evidence="2">Niue_2</strain>
        <tissue evidence="2">Leaf</tissue>
    </source>
</reference>
<proteinExistence type="predicted"/>
<dbReference type="Proteomes" id="UP000652761">
    <property type="component" value="Unassembled WGS sequence"/>
</dbReference>